<dbReference type="PRINTS" id="PR00998">
    <property type="entry name" value="CRBOXYPTASET"/>
</dbReference>
<dbReference type="EC" id="3.4.17.19" evidence="1"/>
<dbReference type="InterPro" id="IPR001333">
    <property type="entry name" value="Peptidase_M32_Taq"/>
</dbReference>
<accession>A0ABW4JD17</accession>
<comment type="function">
    <text evidence="1">Broad specificity carboxypetidase that releases amino acids sequentially from the C-terminus, including neutral, aromatic, polar and basic residues.</text>
</comment>
<sequence>MTSESLTQLKARIREITHFNEALSLMEWDLRTGAPKKGHALRAEAIATLAAKAHALSTSADIGEWLNELSEPAVFNALSQVDQALVREEKKSYDLMHKIPEKLLHEYRVLTSTAQSVWEDAKSANDFPSFQPYLEKIIVMKKQFIEHWGAAEHPYDLLLDQYEPGMTVAHLDAVFGDLRRDLVPFVQAITAKGPVHDGKLFTTAYAFEQQKTLNRQVLEVMGYDFGAGRIDSTVHPFEITLNRYDVRVTTHYDLHDLRPTLFGTIHEGGHALYEQGISPDLIGTSLSMGTSMGIHESQSRFWENMIGRSLPFWERYYTLLQTAFPNVFNKASLEAFYAYINHVEPSLIRIEADEVTYNLHIMVRYELEKGLIGGEYQVADLPQLWREKMEEYLGVTPPDDAHGVLQDVHWSGGDFGYFPSYALGNLYAAQFRHTLLKAIPNLDDEIRAGNLLVIREWLREQIHQYGRVLQPDELVQKVTGEPLTGQYLVAYLREKFSPIYRL</sequence>
<comment type="catalytic activity">
    <reaction evidence="1">
        <text>Release of a C-terminal amino acid with broad specificity, except for -Pro.</text>
        <dbReference type="EC" id="3.4.17.19"/>
    </reaction>
</comment>
<evidence type="ECO:0000313" key="2">
    <source>
        <dbReference type="EMBL" id="MFD1673355.1"/>
    </source>
</evidence>
<comment type="caution">
    <text evidence="2">The sequence shown here is derived from an EMBL/GenBank/DDBJ whole genome shotgun (WGS) entry which is preliminary data.</text>
</comment>
<dbReference type="RefSeq" id="WP_377940725.1">
    <property type="nucleotide sequence ID" value="NZ_JBHUCX010000004.1"/>
</dbReference>
<dbReference type="PANTHER" id="PTHR34217">
    <property type="entry name" value="METAL-DEPENDENT CARBOXYPEPTIDASE"/>
    <property type="match status" value="1"/>
</dbReference>
<dbReference type="PIRSF" id="PIRSF006615">
    <property type="entry name" value="Zn_crbxpep_Taq"/>
    <property type="match status" value="1"/>
</dbReference>
<dbReference type="CDD" id="cd06460">
    <property type="entry name" value="M32_Taq"/>
    <property type="match status" value="1"/>
</dbReference>
<organism evidence="2 3">
    <name type="scientific">Alicyclobacillus fodiniaquatilis</name>
    <dbReference type="NCBI Taxonomy" id="1661150"/>
    <lineage>
        <taxon>Bacteria</taxon>
        <taxon>Bacillati</taxon>
        <taxon>Bacillota</taxon>
        <taxon>Bacilli</taxon>
        <taxon>Bacillales</taxon>
        <taxon>Alicyclobacillaceae</taxon>
        <taxon>Alicyclobacillus</taxon>
    </lineage>
</organism>
<dbReference type="Gene3D" id="1.10.1370.30">
    <property type="match status" value="1"/>
</dbReference>
<dbReference type="SUPFAM" id="SSF55486">
    <property type="entry name" value="Metalloproteases ('zincins'), catalytic domain"/>
    <property type="match status" value="1"/>
</dbReference>
<dbReference type="Proteomes" id="UP001597079">
    <property type="component" value="Unassembled WGS sequence"/>
</dbReference>
<comment type="similarity">
    <text evidence="1">Belongs to the peptidase M32 family.</text>
</comment>
<reference evidence="3" key="1">
    <citation type="journal article" date="2019" name="Int. J. Syst. Evol. Microbiol.">
        <title>The Global Catalogue of Microorganisms (GCM) 10K type strain sequencing project: providing services to taxonomists for standard genome sequencing and annotation.</title>
        <authorList>
            <consortium name="The Broad Institute Genomics Platform"/>
            <consortium name="The Broad Institute Genome Sequencing Center for Infectious Disease"/>
            <person name="Wu L."/>
            <person name="Ma J."/>
        </authorList>
    </citation>
    <scope>NUCLEOTIDE SEQUENCE [LARGE SCALE GENOMIC DNA]</scope>
    <source>
        <strain evidence="3">CGMCC 1.12286</strain>
    </source>
</reference>
<keyword evidence="1" id="KW-0482">Metalloprotease</keyword>
<dbReference type="GO" id="GO:0004180">
    <property type="term" value="F:carboxypeptidase activity"/>
    <property type="evidence" value="ECO:0007669"/>
    <property type="project" value="UniProtKB-KW"/>
</dbReference>
<keyword evidence="1 2" id="KW-0378">Hydrolase</keyword>
<keyword evidence="3" id="KW-1185">Reference proteome</keyword>
<keyword evidence="1 2" id="KW-0121">Carboxypeptidase</keyword>
<dbReference type="EMBL" id="JBHUCX010000004">
    <property type="protein sequence ID" value="MFD1673355.1"/>
    <property type="molecule type" value="Genomic_DNA"/>
</dbReference>
<evidence type="ECO:0000313" key="3">
    <source>
        <dbReference type="Proteomes" id="UP001597079"/>
    </source>
</evidence>
<dbReference type="Pfam" id="PF02074">
    <property type="entry name" value="Peptidase_M32"/>
    <property type="match status" value="1"/>
</dbReference>
<name>A0ABW4JD17_9BACL</name>
<dbReference type="PROSITE" id="PS52034">
    <property type="entry name" value="PEPTIDASE_M32"/>
    <property type="match status" value="1"/>
</dbReference>
<gene>
    <name evidence="2" type="ORF">ACFSB2_01280</name>
</gene>
<protein>
    <recommendedName>
        <fullName evidence="1">Metal-dependent carboxypeptidase</fullName>
        <ecNumber evidence="1">3.4.17.19</ecNumber>
    </recommendedName>
</protein>
<proteinExistence type="inferred from homology"/>
<keyword evidence="1" id="KW-0479">Metal-binding</keyword>
<keyword evidence="1" id="KW-0645">Protease</keyword>
<evidence type="ECO:0000256" key="1">
    <source>
        <dbReference type="PIRNR" id="PIRNR006615"/>
    </source>
</evidence>
<dbReference type="PANTHER" id="PTHR34217:SF1">
    <property type="entry name" value="CARBOXYPEPTIDASE 1"/>
    <property type="match status" value="1"/>
</dbReference>